<dbReference type="Proteomes" id="UP000295493">
    <property type="component" value="Unassembled WGS sequence"/>
</dbReference>
<protein>
    <submittedName>
        <fullName evidence="8">Type IV secretion system protein VirB10</fullName>
    </submittedName>
</protein>
<feature type="compositionally biased region" description="Polar residues" evidence="6">
    <location>
        <begin position="175"/>
        <end position="189"/>
    </location>
</feature>
<dbReference type="EMBL" id="SNWD01000002">
    <property type="protein sequence ID" value="TDN85314.1"/>
    <property type="molecule type" value="Genomic_DNA"/>
</dbReference>
<evidence type="ECO:0000256" key="7">
    <source>
        <dbReference type="SAM" id="Phobius"/>
    </source>
</evidence>
<evidence type="ECO:0000256" key="1">
    <source>
        <dbReference type="ARBA" id="ARBA00004167"/>
    </source>
</evidence>
<evidence type="ECO:0000256" key="3">
    <source>
        <dbReference type="ARBA" id="ARBA00022692"/>
    </source>
</evidence>
<keyword evidence="3 7" id="KW-0812">Transmembrane</keyword>
<evidence type="ECO:0000256" key="2">
    <source>
        <dbReference type="ARBA" id="ARBA00010265"/>
    </source>
</evidence>
<dbReference type="Pfam" id="PF03743">
    <property type="entry name" value="TrbI"/>
    <property type="match status" value="1"/>
</dbReference>
<evidence type="ECO:0000313" key="8">
    <source>
        <dbReference type="EMBL" id="TDN85314.1"/>
    </source>
</evidence>
<reference evidence="8 9" key="1">
    <citation type="submission" date="2019-03" db="EMBL/GenBank/DDBJ databases">
        <title>Genomic Encyclopedia of Type Strains, Phase IV (KMG-IV): sequencing the most valuable type-strain genomes for metagenomic binning, comparative biology and taxonomic classification.</title>
        <authorList>
            <person name="Goeker M."/>
        </authorList>
    </citation>
    <scope>NUCLEOTIDE SEQUENCE [LARGE SCALE GENOMIC DNA]</scope>
    <source>
        <strain evidence="8 9">DSM 25059</strain>
    </source>
</reference>
<comment type="subcellular location">
    <subcellularLocation>
        <location evidence="1">Membrane</location>
        <topology evidence="1">Single-pass membrane protein</topology>
    </subcellularLocation>
</comment>
<dbReference type="AlphaFoldDB" id="A0A4R6FWB4"/>
<feature type="region of interest" description="Disordered" evidence="6">
    <location>
        <begin position="1"/>
        <end position="26"/>
    </location>
</feature>
<keyword evidence="9" id="KW-1185">Reference proteome</keyword>
<dbReference type="CDD" id="cd16429">
    <property type="entry name" value="VirB10"/>
    <property type="match status" value="1"/>
</dbReference>
<evidence type="ECO:0000256" key="5">
    <source>
        <dbReference type="ARBA" id="ARBA00023136"/>
    </source>
</evidence>
<sequence>MTEPAAHVQSESTQGPKTSAQTKENPETLVLRAQPSRAIRFRRSIVILIAATAIVGVVAAAWYSLKPQALHLISTPSDGSEPARLPAGSFGNLPTSYADAPKLGPPLPGDLGQPILDHQRAQNMLPANGQSGPADTRNSKHERVLAEIDSARRSALMIRSANEGHDQSPKPATASDMSTPSPQIPTGSSAGRFPNASPHKVEFMASLDTKGDVNPHEIEPAASPYILSAGSVIPASLITGLRSDLPGVVIAQVTERVYDSPTGRILLIPQGARLIGSYDSVVAFGQRRALIVWQRIIFPDGRSLRMDNVPATDPAGYAGLADKVDFHTWTLLKGAAVSTLLGIGSNLTFTGESDLVQAIRESTQQNASRAGDQLISRDLRIQPTITIRPGTPVRLVVHHDLILPPRSKEN</sequence>
<gene>
    <name evidence="8" type="ORF">EV664_10219</name>
</gene>
<name>A0A4R6FWB4_9SPHN</name>
<dbReference type="GO" id="GO:0016020">
    <property type="term" value="C:membrane"/>
    <property type="evidence" value="ECO:0007669"/>
    <property type="project" value="UniProtKB-SubCell"/>
</dbReference>
<proteinExistence type="inferred from homology"/>
<dbReference type="InterPro" id="IPR005498">
    <property type="entry name" value="T4SS_VirB10/TraB/TrbI"/>
</dbReference>
<dbReference type="OrthoDB" id="9807354at2"/>
<accession>A0A4R6FWB4</accession>
<comment type="similarity">
    <text evidence="2">Belongs to the TrbI/VirB10 family.</text>
</comment>
<keyword evidence="5 7" id="KW-0472">Membrane</keyword>
<feature type="region of interest" description="Disordered" evidence="6">
    <location>
        <begin position="160"/>
        <end position="196"/>
    </location>
</feature>
<organism evidence="8 9">
    <name type="scientific">Stakelama pacifica</name>
    <dbReference type="NCBI Taxonomy" id="517720"/>
    <lineage>
        <taxon>Bacteria</taxon>
        <taxon>Pseudomonadati</taxon>
        <taxon>Pseudomonadota</taxon>
        <taxon>Alphaproteobacteria</taxon>
        <taxon>Sphingomonadales</taxon>
        <taxon>Sphingomonadaceae</taxon>
        <taxon>Stakelama</taxon>
    </lineage>
</organism>
<dbReference type="InterPro" id="IPR042217">
    <property type="entry name" value="T4SS_VirB10/TrbI"/>
</dbReference>
<evidence type="ECO:0000256" key="4">
    <source>
        <dbReference type="ARBA" id="ARBA00022989"/>
    </source>
</evidence>
<keyword evidence="4 7" id="KW-1133">Transmembrane helix</keyword>
<dbReference type="Gene3D" id="2.40.128.260">
    <property type="entry name" value="Type IV secretion system, VirB10/TraB/TrbI"/>
    <property type="match status" value="1"/>
</dbReference>
<evidence type="ECO:0000313" key="9">
    <source>
        <dbReference type="Proteomes" id="UP000295493"/>
    </source>
</evidence>
<feature type="transmembrane region" description="Helical" evidence="7">
    <location>
        <begin position="45"/>
        <end position="65"/>
    </location>
</feature>
<dbReference type="RefSeq" id="WP_133494274.1">
    <property type="nucleotide sequence ID" value="NZ_BMLU01000002.1"/>
</dbReference>
<feature type="compositionally biased region" description="Polar residues" evidence="6">
    <location>
        <begin position="9"/>
        <end position="23"/>
    </location>
</feature>
<comment type="caution">
    <text evidence="8">The sequence shown here is derived from an EMBL/GenBank/DDBJ whole genome shotgun (WGS) entry which is preliminary data.</text>
</comment>
<evidence type="ECO:0000256" key="6">
    <source>
        <dbReference type="SAM" id="MobiDB-lite"/>
    </source>
</evidence>